<dbReference type="Proteomes" id="UP000784128">
    <property type="component" value="Unassembled WGS sequence"/>
</dbReference>
<protein>
    <submittedName>
        <fullName evidence="5">OmpH family outer membrane protein</fullName>
    </submittedName>
</protein>
<evidence type="ECO:0000256" key="3">
    <source>
        <dbReference type="SAM" id="MobiDB-lite"/>
    </source>
</evidence>
<feature type="signal peptide" evidence="4">
    <location>
        <begin position="1"/>
        <end position="22"/>
    </location>
</feature>
<name>A0ABS5U8J4_9BACT</name>
<evidence type="ECO:0000256" key="4">
    <source>
        <dbReference type="SAM" id="SignalP"/>
    </source>
</evidence>
<comment type="similarity">
    <text evidence="1">Belongs to the Skp family.</text>
</comment>
<evidence type="ECO:0000256" key="1">
    <source>
        <dbReference type="ARBA" id="ARBA00009091"/>
    </source>
</evidence>
<comment type="caution">
    <text evidence="5">The sequence shown here is derived from an EMBL/GenBank/DDBJ whole genome shotgun (WGS) entry which is preliminary data.</text>
</comment>
<accession>A0ABS5U8J4</accession>
<evidence type="ECO:0000313" key="6">
    <source>
        <dbReference type="Proteomes" id="UP000784128"/>
    </source>
</evidence>
<dbReference type="InterPro" id="IPR005632">
    <property type="entry name" value="Chaperone_Skp"/>
</dbReference>
<keyword evidence="6" id="KW-1185">Reference proteome</keyword>
<dbReference type="SUPFAM" id="SSF111384">
    <property type="entry name" value="OmpH-like"/>
    <property type="match status" value="1"/>
</dbReference>
<reference evidence="5 6" key="1">
    <citation type="submission" date="2021-05" db="EMBL/GenBank/DDBJ databases">
        <title>The draft genome of Geobacter chapellei DSM 13688.</title>
        <authorList>
            <person name="Xu Z."/>
            <person name="Masuda Y."/>
            <person name="Itoh H."/>
            <person name="Senoo K."/>
        </authorList>
    </citation>
    <scope>NUCLEOTIDE SEQUENCE [LARGE SCALE GENOMIC DNA]</scope>
    <source>
        <strain evidence="5 6">DSM 13688</strain>
    </source>
</reference>
<evidence type="ECO:0000313" key="5">
    <source>
        <dbReference type="EMBL" id="MBT1071983.1"/>
    </source>
</evidence>
<feature type="chain" id="PRO_5046705117" evidence="4">
    <location>
        <begin position="23"/>
        <end position="204"/>
    </location>
</feature>
<dbReference type="SMART" id="SM00935">
    <property type="entry name" value="OmpH"/>
    <property type="match status" value="1"/>
</dbReference>
<dbReference type="EMBL" id="JAHDYS010000007">
    <property type="protein sequence ID" value="MBT1071983.1"/>
    <property type="molecule type" value="Genomic_DNA"/>
</dbReference>
<keyword evidence="2 4" id="KW-0732">Signal</keyword>
<dbReference type="RefSeq" id="WP_214298378.1">
    <property type="nucleotide sequence ID" value="NZ_JAHDYS010000007.1"/>
</dbReference>
<feature type="region of interest" description="Disordered" evidence="3">
    <location>
        <begin position="32"/>
        <end position="52"/>
    </location>
</feature>
<dbReference type="Pfam" id="PF03938">
    <property type="entry name" value="OmpH"/>
    <property type="match status" value="1"/>
</dbReference>
<evidence type="ECO:0000256" key="2">
    <source>
        <dbReference type="ARBA" id="ARBA00022729"/>
    </source>
</evidence>
<sequence length="204" mass="22587">MIKFKKLAPALLICALPMMSAAAETVPAVEGQKPAPLQSVPPTKPQTPEKAEQQLRVGYVDLSKLNQESDLGKSAQAQAKEMQKKLQTQIETRRKQLDKQKAALEKKFDTLSPAQKEAKAKEFQKKVEEFQTFGMGKEKELQTLQDKLLTDLSKSFEEAAVEYGKANKLALVIVKRELLYVSSAVDAQDVTDGVLALLNSKSKK</sequence>
<organism evidence="5 6">
    <name type="scientific">Pelotalea chapellei</name>
    <dbReference type="NCBI Taxonomy" id="44671"/>
    <lineage>
        <taxon>Bacteria</taxon>
        <taxon>Pseudomonadati</taxon>
        <taxon>Thermodesulfobacteriota</taxon>
        <taxon>Desulfuromonadia</taxon>
        <taxon>Geobacterales</taxon>
        <taxon>Geobacteraceae</taxon>
        <taxon>Pelotalea</taxon>
    </lineage>
</organism>
<dbReference type="Gene3D" id="3.30.910.20">
    <property type="entry name" value="Skp domain"/>
    <property type="match status" value="1"/>
</dbReference>
<dbReference type="PANTHER" id="PTHR35089:SF1">
    <property type="entry name" value="CHAPERONE PROTEIN SKP"/>
    <property type="match status" value="1"/>
</dbReference>
<gene>
    <name evidence="5" type="ORF">KJB30_09320</name>
</gene>
<dbReference type="InterPro" id="IPR024930">
    <property type="entry name" value="Skp_dom_sf"/>
</dbReference>
<dbReference type="PANTHER" id="PTHR35089">
    <property type="entry name" value="CHAPERONE PROTEIN SKP"/>
    <property type="match status" value="1"/>
</dbReference>
<proteinExistence type="inferred from homology"/>